<accession>A0A803NMC5</accession>
<sequence>MLELLIPAPLTLDDHQVLAAIRGNRMLKYIQDYAPPPQFLSDADQAAQFLGARQILSVLEKHFTLQVSFKILEFRIKLQNLKKGPQSLNDYLLKTRIEGYSVAEIEALLLASKSRIEKTDKEFDLNANLTAKNAGADLDNQWSYEALLAHYNRNCRGSNSGFLRRDSNTPLQAHAAQTSMQAQKSNTKWFPDSGATNHCTPDVNNLVQNADYTGHERLYVGNGSEITKNLLSVSNFAQDNNVFFEFHPSVCYVKDLRTKAIILTGILHNGLYTFVQDQLQPSPTPQPNPIQQSVSQSNGPIRNRHSMKIRAKLGIFKPKVYVAFQEPTSVKMALQHEKWRNAMSDKMGALRKNVTWTYVPLPDGRTPIGCKWVYKIKLNADGTINKFKARLVAKCFHQQLGFDFTKTFSLVVKPVTIRIVLSLALAKGWCIQQLDINNAFLNGDLKEEVYMTQAPSFELPDAPHLVCKLNKAIYGLKQAPKAWFDKLHQCLLSFGFVSSKSDHNLFIQHTSHSMILLLVYVDEIIITGDPVENPQQYKYIVGALQYLTITKLEISYSVNKVCQFMSNPLHTHWNAAKRILRYLSGTISHGLTLQRSAELDVTAFGDADWASDPDDKRSTFGFSIFFGSNLVAWQCKKQHTVSRSSTEAEYRSLAQVVSEITWMHSLFTKIHVQLPQSLVIWCDNLSTILLTTNPVLHAKTKHIELDLYFVR</sequence>
<name>A0A803NMC5_CANSA</name>
<reference evidence="3" key="2">
    <citation type="submission" date="2021-03" db="UniProtKB">
        <authorList>
            <consortium name="EnsemblPlants"/>
        </authorList>
    </citation>
    <scope>IDENTIFICATION</scope>
</reference>
<dbReference type="Pfam" id="PF07727">
    <property type="entry name" value="RVT_2"/>
    <property type="match status" value="1"/>
</dbReference>
<dbReference type="SUPFAM" id="SSF56672">
    <property type="entry name" value="DNA/RNA polymerases"/>
    <property type="match status" value="1"/>
</dbReference>
<dbReference type="CDD" id="cd09272">
    <property type="entry name" value="RNase_HI_RT_Ty1"/>
    <property type="match status" value="1"/>
</dbReference>
<feature type="domain" description="Reverse transcriptase Ty1/copia-type" evidence="2">
    <location>
        <begin position="354"/>
        <end position="538"/>
    </location>
</feature>
<feature type="compositionally biased region" description="Polar residues" evidence="1">
    <location>
        <begin position="289"/>
        <end position="300"/>
    </location>
</feature>
<keyword evidence="4" id="KW-1185">Reference proteome</keyword>
<dbReference type="Proteomes" id="UP000596661">
    <property type="component" value="Chromosome 1"/>
</dbReference>
<protein>
    <recommendedName>
        <fullName evidence="2">Reverse transcriptase Ty1/copia-type domain-containing protein</fullName>
    </recommendedName>
</protein>
<dbReference type="EnsemblPlants" id="evm.model.01.2717">
    <property type="protein sequence ID" value="cds.evm.model.01.2717"/>
    <property type="gene ID" value="evm.TU.01.2717"/>
</dbReference>
<dbReference type="OMA" id="DYTGHER"/>
<dbReference type="InterPro" id="IPR013103">
    <property type="entry name" value="RVT_2"/>
</dbReference>
<dbReference type="PANTHER" id="PTHR11439">
    <property type="entry name" value="GAG-POL-RELATED RETROTRANSPOSON"/>
    <property type="match status" value="1"/>
</dbReference>
<dbReference type="Gramene" id="evm.model.01.2717">
    <property type="protein sequence ID" value="cds.evm.model.01.2717"/>
    <property type="gene ID" value="evm.TU.01.2717"/>
</dbReference>
<evidence type="ECO:0000259" key="2">
    <source>
        <dbReference type="Pfam" id="PF07727"/>
    </source>
</evidence>
<feature type="region of interest" description="Disordered" evidence="1">
    <location>
        <begin position="278"/>
        <end position="301"/>
    </location>
</feature>
<proteinExistence type="predicted"/>
<evidence type="ECO:0000313" key="4">
    <source>
        <dbReference type="Proteomes" id="UP000596661"/>
    </source>
</evidence>
<organism evidence="3 4">
    <name type="scientific">Cannabis sativa</name>
    <name type="common">Hemp</name>
    <name type="synonym">Marijuana</name>
    <dbReference type="NCBI Taxonomy" id="3483"/>
    <lineage>
        <taxon>Eukaryota</taxon>
        <taxon>Viridiplantae</taxon>
        <taxon>Streptophyta</taxon>
        <taxon>Embryophyta</taxon>
        <taxon>Tracheophyta</taxon>
        <taxon>Spermatophyta</taxon>
        <taxon>Magnoliopsida</taxon>
        <taxon>eudicotyledons</taxon>
        <taxon>Gunneridae</taxon>
        <taxon>Pentapetalae</taxon>
        <taxon>rosids</taxon>
        <taxon>fabids</taxon>
        <taxon>Rosales</taxon>
        <taxon>Cannabaceae</taxon>
        <taxon>Cannabis</taxon>
    </lineage>
</organism>
<dbReference type="PANTHER" id="PTHR11439:SF455">
    <property type="entry name" value="RLK (RECEPTOR-LIKE PROTEIN KINASE) 8, PUTATIVE-RELATED"/>
    <property type="match status" value="1"/>
</dbReference>
<evidence type="ECO:0000256" key="1">
    <source>
        <dbReference type="SAM" id="MobiDB-lite"/>
    </source>
</evidence>
<dbReference type="EMBL" id="UZAU01000079">
    <property type="status" value="NOT_ANNOTATED_CDS"/>
    <property type="molecule type" value="Genomic_DNA"/>
</dbReference>
<dbReference type="InterPro" id="IPR043502">
    <property type="entry name" value="DNA/RNA_pol_sf"/>
</dbReference>
<evidence type="ECO:0000313" key="3">
    <source>
        <dbReference type="EnsemblPlants" id="cds.evm.model.01.2717"/>
    </source>
</evidence>
<reference evidence="3" key="1">
    <citation type="submission" date="2018-11" db="EMBL/GenBank/DDBJ databases">
        <authorList>
            <person name="Grassa J C."/>
        </authorList>
    </citation>
    <scope>NUCLEOTIDE SEQUENCE [LARGE SCALE GENOMIC DNA]</scope>
</reference>
<dbReference type="AlphaFoldDB" id="A0A803NMC5"/>